<dbReference type="GO" id="GO:0000981">
    <property type="term" value="F:DNA-binding transcription factor activity, RNA polymerase II-specific"/>
    <property type="evidence" value="ECO:0007669"/>
    <property type="project" value="TreeGrafter"/>
</dbReference>
<feature type="domain" description="C2H2-type" evidence="9">
    <location>
        <begin position="396"/>
        <end position="423"/>
    </location>
</feature>
<sequence length="424" mass="47170">MNTDDTADAETDKASSGPGSPSSSVFPREVRQLLVIKEELSSEWSPSLDQEDRGYIHIKEEQEELWTNQEGQQLNELEGADGTRLPFTAVIVKSEDDEENPQTSLLHQSPTEDNRQTEPPASSSATQIKTEIDGECCGGSEPARSQDAGVRLQFVIKEEVPPERCCSQDQEDIELLHIKEEQEELWTSQEGEMLNGTAEADITRFTFTPVTVKSEDNEEKPQNSQHHQSRTEDNREAEPPASRSATQIKTETDGGESGGSEPARSRAPDGHHQLNTDDTSEKSFGCGNCGKSFTRQGALETHMRVHTGQKPFGCDVCGKCFTQKSSLKTHMRVHTGEKPFGCDVCGKTFITQSQLTRHMRVHTGEKPFVCGNCGESFTRQGSLKRHMRVHTGEKPFGCDVCLKGFIQQRHLKLHMRVHTGEKCL</sequence>
<reference evidence="10" key="3">
    <citation type="submission" date="2025-09" db="UniProtKB">
        <authorList>
            <consortium name="Ensembl"/>
        </authorList>
    </citation>
    <scope>IDENTIFICATION</scope>
</reference>
<dbReference type="PANTHER" id="PTHR24388">
    <property type="entry name" value="ZINC FINGER PROTEIN"/>
    <property type="match status" value="1"/>
</dbReference>
<dbReference type="GeneTree" id="ENSGT01150000286959"/>
<evidence type="ECO:0000256" key="1">
    <source>
        <dbReference type="ARBA" id="ARBA00004123"/>
    </source>
</evidence>
<feature type="compositionally biased region" description="Basic and acidic residues" evidence="8">
    <location>
        <begin position="229"/>
        <end position="238"/>
    </location>
</feature>
<evidence type="ECO:0000256" key="7">
    <source>
        <dbReference type="PROSITE-ProRule" id="PRU00042"/>
    </source>
</evidence>
<protein>
    <submittedName>
        <fullName evidence="10">Zinc finger protein OZF-like</fullName>
    </submittedName>
</protein>
<feature type="domain" description="C2H2-type" evidence="9">
    <location>
        <begin position="284"/>
        <end position="311"/>
    </location>
</feature>
<dbReference type="Proteomes" id="UP000472265">
    <property type="component" value="Chromosome 20"/>
</dbReference>
<dbReference type="FunFam" id="3.30.160.60:FF:001498">
    <property type="entry name" value="Zinc finger protein 404"/>
    <property type="match status" value="1"/>
</dbReference>
<dbReference type="InterPro" id="IPR036236">
    <property type="entry name" value="Znf_C2H2_sf"/>
</dbReference>
<keyword evidence="11" id="KW-1185">Reference proteome</keyword>
<evidence type="ECO:0000256" key="2">
    <source>
        <dbReference type="ARBA" id="ARBA00022723"/>
    </source>
</evidence>
<evidence type="ECO:0000256" key="5">
    <source>
        <dbReference type="ARBA" id="ARBA00022833"/>
    </source>
</evidence>
<proteinExistence type="predicted"/>
<evidence type="ECO:0000313" key="11">
    <source>
        <dbReference type="Proteomes" id="UP000472265"/>
    </source>
</evidence>
<evidence type="ECO:0000256" key="3">
    <source>
        <dbReference type="ARBA" id="ARBA00022737"/>
    </source>
</evidence>
<reference evidence="10" key="1">
    <citation type="submission" date="2021-04" db="EMBL/GenBank/DDBJ databases">
        <authorList>
            <consortium name="Wellcome Sanger Institute Data Sharing"/>
        </authorList>
    </citation>
    <scope>NUCLEOTIDE SEQUENCE [LARGE SCALE GENOMIC DNA]</scope>
</reference>
<dbReference type="FunFam" id="3.30.160.60:FF:002075">
    <property type="entry name" value="zinc finger protein 646"/>
    <property type="match status" value="1"/>
</dbReference>
<evidence type="ECO:0000256" key="8">
    <source>
        <dbReference type="SAM" id="MobiDB-lite"/>
    </source>
</evidence>
<dbReference type="GO" id="GO:0005634">
    <property type="term" value="C:nucleus"/>
    <property type="evidence" value="ECO:0007669"/>
    <property type="project" value="UniProtKB-SubCell"/>
</dbReference>
<dbReference type="FunFam" id="3.30.160.60:FF:000417">
    <property type="entry name" value="Zinc finger protein"/>
    <property type="match status" value="1"/>
</dbReference>
<feature type="region of interest" description="Disordered" evidence="8">
    <location>
        <begin position="1"/>
        <end position="27"/>
    </location>
</feature>
<dbReference type="FunFam" id="3.30.160.60:FF:000624">
    <property type="entry name" value="zinc finger protein 697"/>
    <property type="match status" value="1"/>
</dbReference>
<evidence type="ECO:0000256" key="4">
    <source>
        <dbReference type="ARBA" id="ARBA00022771"/>
    </source>
</evidence>
<dbReference type="PROSITE" id="PS00028">
    <property type="entry name" value="ZINC_FINGER_C2H2_1"/>
    <property type="match status" value="5"/>
</dbReference>
<comment type="subcellular location">
    <subcellularLocation>
        <location evidence="1">Nucleus</location>
    </subcellularLocation>
</comment>
<keyword evidence="4 7" id="KW-0863">Zinc-finger</keyword>
<dbReference type="AlphaFoldDB" id="A0A671XAY5"/>
<dbReference type="Ensembl" id="ENSSAUT00010049884.1">
    <property type="protein sequence ID" value="ENSSAUP00010047461.1"/>
    <property type="gene ID" value="ENSSAUG00010019760.1"/>
</dbReference>
<dbReference type="SUPFAM" id="SSF57667">
    <property type="entry name" value="beta-beta-alpha zinc fingers"/>
    <property type="match status" value="3"/>
</dbReference>
<gene>
    <name evidence="10" type="primary">LOC115570698</name>
</gene>
<evidence type="ECO:0000259" key="9">
    <source>
        <dbReference type="PROSITE" id="PS50157"/>
    </source>
</evidence>
<feature type="compositionally biased region" description="Low complexity" evidence="8">
    <location>
        <begin position="14"/>
        <end position="24"/>
    </location>
</feature>
<dbReference type="SMART" id="SM00355">
    <property type="entry name" value="ZnF_C2H2"/>
    <property type="match status" value="5"/>
</dbReference>
<dbReference type="RefSeq" id="XP_030255229.1">
    <property type="nucleotide sequence ID" value="XM_030399369.1"/>
</dbReference>
<dbReference type="InterPro" id="IPR050527">
    <property type="entry name" value="Snail/Krueppel_Znf"/>
</dbReference>
<feature type="domain" description="C2H2-type" evidence="9">
    <location>
        <begin position="312"/>
        <end position="339"/>
    </location>
</feature>
<dbReference type="InterPro" id="IPR013087">
    <property type="entry name" value="Znf_C2H2_type"/>
</dbReference>
<name>A0A671XAY5_SPAAU</name>
<dbReference type="GeneID" id="115570698"/>
<dbReference type="GO" id="GO:0000978">
    <property type="term" value="F:RNA polymerase II cis-regulatory region sequence-specific DNA binding"/>
    <property type="evidence" value="ECO:0007669"/>
    <property type="project" value="TreeGrafter"/>
</dbReference>
<keyword evidence="2" id="KW-0479">Metal-binding</keyword>
<organism evidence="10 11">
    <name type="scientific">Sparus aurata</name>
    <name type="common">Gilthead sea bream</name>
    <dbReference type="NCBI Taxonomy" id="8175"/>
    <lineage>
        <taxon>Eukaryota</taxon>
        <taxon>Metazoa</taxon>
        <taxon>Chordata</taxon>
        <taxon>Craniata</taxon>
        <taxon>Vertebrata</taxon>
        <taxon>Euteleostomi</taxon>
        <taxon>Actinopterygii</taxon>
        <taxon>Neopterygii</taxon>
        <taxon>Teleostei</taxon>
        <taxon>Neoteleostei</taxon>
        <taxon>Acanthomorphata</taxon>
        <taxon>Eupercaria</taxon>
        <taxon>Spariformes</taxon>
        <taxon>Sparidae</taxon>
        <taxon>Sparus</taxon>
    </lineage>
</organism>
<feature type="region of interest" description="Disordered" evidence="8">
    <location>
        <begin position="213"/>
        <end position="282"/>
    </location>
</feature>
<dbReference type="Gene3D" id="3.30.160.60">
    <property type="entry name" value="Classic Zinc Finger"/>
    <property type="match status" value="5"/>
</dbReference>
<dbReference type="PANTHER" id="PTHR24388:SF54">
    <property type="entry name" value="PROTEIN ESCARGOT"/>
    <property type="match status" value="1"/>
</dbReference>
<keyword evidence="5" id="KW-0862">Zinc</keyword>
<accession>A0A671XAY5</accession>
<dbReference type="GO" id="GO:0045596">
    <property type="term" value="P:negative regulation of cell differentiation"/>
    <property type="evidence" value="ECO:0007669"/>
    <property type="project" value="UniProtKB-ARBA"/>
</dbReference>
<dbReference type="FunFam" id="3.30.160.60:FF:000912">
    <property type="entry name" value="Zinc finger protein 660"/>
    <property type="match status" value="1"/>
</dbReference>
<keyword evidence="6" id="KW-0539">Nucleus</keyword>
<dbReference type="OMA" id="QHDYNRE"/>
<dbReference type="Pfam" id="PF00096">
    <property type="entry name" value="zf-C2H2"/>
    <property type="match status" value="5"/>
</dbReference>
<dbReference type="InParanoid" id="A0A671XAY5"/>
<dbReference type="GO" id="GO:0008270">
    <property type="term" value="F:zinc ion binding"/>
    <property type="evidence" value="ECO:0007669"/>
    <property type="project" value="UniProtKB-KW"/>
</dbReference>
<feature type="domain" description="C2H2-type" evidence="9">
    <location>
        <begin position="340"/>
        <end position="367"/>
    </location>
</feature>
<feature type="compositionally biased region" description="Basic and acidic residues" evidence="8">
    <location>
        <begin position="263"/>
        <end position="281"/>
    </location>
</feature>
<evidence type="ECO:0000313" key="10">
    <source>
        <dbReference type="Ensembl" id="ENSSAUP00010047461.1"/>
    </source>
</evidence>
<dbReference type="GO" id="GO:0000122">
    <property type="term" value="P:negative regulation of transcription by RNA polymerase II"/>
    <property type="evidence" value="ECO:0007669"/>
    <property type="project" value="UniProtKB-ARBA"/>
</dbReference>
<reference evidence="10" key="2">
    <citation type="submission" date="2025-08" db="UniProtKB">
        <authorList>
            <consortium name="Ensembl"/>
        </authorList>
    </citation>
    <scope>IDENTIFICATION</scope>
</reference>
<keyword evidence="3" id="KW-0677">Repeat</keyword>
<feature type="region of interest" description="Disordered" evidence="8">
    <location>
        <begin position="67"/>
        <end position="148"/>
    </location>
</feature>
<dbReference type="PROSITE" id="PS50157">
    <property type="entry name" value="ZINC_FINGER_C2H2_2"/>
    <property type="match status" value="5"/>
</dbReference>
<feature type="compositionally biased region" description="Polar residues" evidence="8">
    <location>
        <begin position="117"/>
        <end position="129"/>
    </location>
</feature>
<evidence type="ECO:0000256" key="6">
    <source>
        <dbReference type="ARBA" id="ARBA00023242"/>
    </source>
</evidence>
<feature type="domain" description="C2H2-type" evidence="9">
    <location>
        <begin position="368"/>
        <end position="395"/>
    </location>
</feature>